<accession>A0A8H7DBV2</accession>
<name>A0A8H7DBV2_9AGAR</name>
<gene>
    <name evidence="2" type="ORF">MVEN_00195700</name>
</gene>
<organism evidence="2 3">
    <name type="scientific">Mycena venus</name>
    <dbReference type="NCBI Taxonomy" id="2733690"/>
    <lineage>
        <taxon>Eukaryota</taxon>
        <taxon>Fungi</taxon>
        <taxon>Dikarya</taxon>
        <taxon>Basidiomycota</taxon>
        <taxon>Agaricomycotina</taxon>
        <taxon>Agaricomycetes</taxon>
        <taxon>Agaricomycetidae</taxon>
        <taxon>Agaricales</taxon>
        <taxon>Marasmiineae</taxon>
        <taxon>Mycenaceae</taxon>
        <taxon>Mycena</taxon>
    </lineage>
</organism>
<keyword evidence="1" id="KW-0812">Transmembrane</keyword>
<evidence type="ECO:0000313" key="2">
    <source>
        <dbReference type="EMBL" id="KAF7368710.1"/>
    </source>
</evidence>
<keyword evidence="1" id="KW-1133">Transmembrane helix</keyword>
<reference evidence="2" key="1">
    <citation type="submission" date="2020-05" db="EMBL/GenBank/DDBJ databases">
        <title>Mycena genomes resolve the evolution of fungal bioluminescence.</title>
        <authorList>
            <person name="Tsai I.J."/>
        </authorList>
    </citation>
    <scope>NUCLEOTIDE SEQUENCE</scope>
    <source>
        <strain evidence="2">CCC161011</strain>
    </source>
</reference>
<dbReference type="AlphaFoldDB" id="A0A8H7DBV2"/>
<dbReference type="Proteomes" id="UP000620124">
    <property type="component" value="Unassembled WGS sequence"/>
</dbReference>
<keyword evidence="3" id="KW-1185">Reference proteome</keyword>
<protein>
    <submittedName>
        <fullName evidence="2">Multidrug resistance-associated ABC transporter</fullName>
    </submittedName>
</protein>
<proteinExistence type="predicted"/>
<evidence type="ECO:0000256" key="1">
    <source>
        <dbReference type="SAM" id="Phobius"/>
    </source>
</evidence>
<sequence length="115" mass="13026">MWAYNGTIKEKGTYKTPMKDGVVFFQIMDKYSNPNQEDHAFAAKDEKAVVVVDDKDELDAKEGQAVLMQAEGWNTSTIIFETSSKYLKFAGRLVWTPIILLLLTLLQSFQGESLQ</sequence>
<evidence type="ECO:0000313" key="3">
    <source>
        <dbReference type="Proteomes" id="UP000620124"/>
    </source>
</evidence>
<feature type="transmembrane region" description="Helical" evidence="1">
    <location>
        <begin position="89"/>
        <end position="109"/>
    </location>
</feature>
<keyword evidence="1" id="KW-0472">Membrane</keyword>
<dbReference type="EMBL" id="JACAZI010000002">
    <property type="protein sequence ID" value="KAF7368710.1"/>
    <property type="molecule type" value="Genomic_DNA"/>
</dbReference>
<comment type="caution">
    <text evidence="2">The sequence shown here is derived from an EMBL/GenBank/DDBJ whole genome shotgun (WGS) entry which is preliminary data.</text>
</comment>